<dbReference type="OrthoDB" id="1689703at2"/>
<reference evidence="2 3" key="1">
    <citation type="submission" date="2017-02" db="EMBL/GenBank/DDBJ databases">
        <authorList>
            <person name="Peterson S.W."/>
        </authorList>
    </citation>
    <scope>NUCLEOTIDE SEQUENCE [LARGE SCALE GENOMIC DNA]</scope>
    <source>
        <strain evidence="2 3">ATCC BAA-908</strain>
    </source>
</reference>
<dbReference type="CDD" id="cd04301">
    <property type="entry name" value="NAT_SF"/>
    <property type="match status" value="1"/>
</dbReference>
<gene>
    <name evidence="2" type="ORF">SAMN02745149_02188</name>
</gene>
<dbReference type="InterPro" id="IPR000182">
    <property type="entry name" value="GNAT_dom"/>
</dbReference>
<keyword evidence="2" id="KW-0808">Transferase</keyword>
<dbReference type="PROSITE" id="PS51186">
    <property type="entry name" value="GNAT"/>
    <property type="match status" value="1"/>
</dbReference>
<dbReference type="SUPFAM" id="SSF55729">
    <property type="entry name" value="Acyl-CoA N-acyltransferases (Nat)"/>
    <property type="match status" value="1"/>
</dbReference>
<dbReference type="AlphaFoldDB" id="A0A1T4N6Q9"/>
<dbReference type="EMBL" id="FUWG01000020">
    <property type="protein sequence ID" value="SJZ74538.1"/>
    <property type="molecule type" value="Genomic_DNA"/>
</dbReference>
<feature type="domain" description="N-acetyltransferase" evidence="1">
    <location>
        <begin position="131"/>
        <end position="262"/>
    </location>
</feature>
<dbReference type="RefSeq" id="WP_159446217.1">
    <property type="nucleotide sequence ID" value="NZ_FUWG01000020.1"/>
</dbReference>
<organism evidence="2 3">
    <name type="scientific">Treponema porcinum</name>
    <dbReference type="NCBI Taxonomy" id="261392"/>
    <lineage>
        <taxon>Bacteria</taxon>
        <taxon>Pseudomonadati</taxon>
        <taxon>Spirochaetota</taxon>
        <taxon>Spirochaetia</taxon>
        <taxon>Spirochaetales</taxon>
        <taxon>Treponemataceae</taxon>
        <taxon>Treponema</taxon>
    </lineage>
</organism>
<name>A0A1T4N6Q9_TREPO</name>
<accession>A0A1T4N6Q9</accession>
<dbReference type="Pfam" id="PF00583">
    <property type="entry name" value="Acetyltransf_1"/>
    <property type="match status" value="1"/>
</dbReference>
<dbReference type="GO" id="GO:0016747">
    <property type="term" value="F:acyltransferase activity, transferring groups other than amino-acyl groups"/>
    <property type="evidence" value="ECO:0007669"/>
    <property type="project" value="InterPro"/>
</dbReference>
<dbReference type="InterPro" id="IPR016181">
    <property type="entry name" value="Acyl_CoA_acyltransferase"/>
</dbReference>
<dbReference type="STRING" id="261392.SAMN02745149_02188"/>
<dbReference type="GeneID" id="78317456"/>
<keyword evidence="3" id="KW-1185">Reference proteome</keyword>
<protein>
    <submittedName>
        <fullName evidence="2">Acetyltransferase (GNAT) family protein</fullName>
    </submittedName>
</protein>
<dbReference type="Proteomes" id="UP000190423">
    <property type="component" value="Unassembled WGS sequence"/>
</dbReference>
<sequence>MMTNDEVIKIAMNQCAKDMMCEPEAFLSEGVLVIPMTDCEAVRNRGQKKSILSFMTCNMVYWGKGIVCTCDSRIAAEMNRAIQPDNAFRNMELCKLYEFNDILAPLNKQINCMANYLLPDVTADVSVRNDLEICVLRGTDIARLYGLDGFHNALDYGSCVRNDGRRKDSVAVVCTVDGTVAGVAGATDDCDSMWQIGIDVLPEFRRQGIASALVKRCAEEVFAEGKVPYYCSAWSNVLSRKTARAAGFYPAWVEIACVGKDS</sequence>
<evidence type="ECO:0000313" key="3">
    <source>
        <dbReference type="Proteomes" id="UP000190423"/>
    </source>
</evidence>
<evidence type="ECO:0000259" key="1">
    <source>
        <dbReference type="PROSITE" id="PS51186"/>
    </source>
</evidence>
<evidence type="ECO:0000313" key="2">
    <source>
        <dbReference type="EMBL" id="SJZ74538.1"/>
    </source>
</evidence>
<dbReference type="Gene3D" id="3.40.630.30">
    <property type="match status" value="1"/>
</dbReference>
<proteinExistence type="predicted"/>